<dbReference type="SMART" id="SM00028">
    <property type="entry name" value="TPR"/>
    <property type="match status" value="1"/>
</dbReference>
<dbReference type="SUPFAM" id="SSF52172">
    <property type="entry name" value="CheY-like"/>
    <property type="match status" value="1"/>
</dbReference>
<dbReference type="GO" id="GO:0000160">
    <property type="term" value="P:phosphorelay signal transduction system"/>
    <property type="evidence" value="ECO:0007669"/>
    <property type="project" value="UniProtKB-KW"/>
</dbReference>
<evidence type="ECO:0000256" key="6">
    <source>
        <dbReference type="PROSITE-ProRule" id="PRU00339"/>
    </source>
</evidence>
<dbReference type="PROSITE" id="PS50005">
    <property type="entry name" value="TPR"/>
    <property type="match status" value="1"/>
</dbReference>
<dbReference type="PANTHER" id="PTHR44591">
    <property type="entry name" value="STRESS RESPONSE REGULATOR PROTEIN 1"/>
    <property type="match status" value="1"/>
</dbReference>
<evidence type="ECO:0000256" key="7">
    <source>
        <dbReference type="SAM" id="MobiDB-lite"/>
    </source>
</evidence>
<evidence type="ECO:0000256" key="2">
    <source>
        <dbReference type="ARBA" id="ARBA00023012"/>
    </source>
</evidence>
<keyword evidence="2" id="KW-0902">Two-component regulatory system</keyword>
<dbReference type="Gene3D" id="3.40.50.2300">
    <property type="match status" value="1"/>
</dbReference>
<dbReference type="Pfam" id="PF00072">
    <property type="entry name" value="Response_reg"/>
    <property type="match status" value="1"/>
</dbReference>
<evidence type="ECO:0000259" key="8">
    <source>
        <dbReference type="PROSITE" id="PS50110"/>
    </source>
</evidence>
<dbReference type="FunFam" id="3.40.50.2300:FF:000018">
    <property type="entry name" value="DNA-binding transcriptional regulator NtrC"/>
    <property type="match status" value="1"/>
</dbReference>
<feature type="region of interest" description="Disordered" evidence="7">
    <location>
        <begin position="217"/>
        <end position="236"/>
    </location>
</feature>
<evidence type="ECO:0000256" key="3">
    <source>
        <dbReference type="ARBA" id="ARBA00023015"/>
    </source>
</evidence>
<dbReference type="PROSITE" id="PS50110">
    <property type="entry name" value="RESPONSE_REGULATORY"/>
    <property type="match status" value="1"/>
</dbReference>
<reference evidence="9 10" key="1">
    <citation type="journal article" date="2017" name="ISME J.">
        <title>Energy and carbon metabolisms in a deep terrestrial subsurface fluid microbial community.</title>
        <authorList>
            <person name="Momper L."/>
            <person name="Jungbluth S.P."/>
            <person name="Lee M.D."/>
            <person name="Amend J.P."/>
        </authorList>
    </citation>
    <scope>NUCLEOTIDE SEQUENCE [LARGE SCALE GENOMIC DNA]</scope>
    <source>
        <strain evidence="9">SURF_5</strain>
    </source>
</reference>
<keyword evidence="3" id="KW-0805">Transcription regulation</keyword>
<feature type="modified residue" description="4-aspartylphosphate" evidence="5">
    <location>
        <position position="54"/>
    </location>
</feature>
<proteinExistence type="predicted"/>
<dbReference type="InterPro" id="IPR001789">
    <property type="entry name" value="Sig_transdc_resp-reg_receiver"/>
</dbReference>
<comment type="caution">
    <text evidence="9">The sequence shown here is derived from an EMBL/GenBank/DDBJ whole genome shotgun (WGS) entry which is preliminary data.</text>
</comment>
<name>A0A3A4P4W5_ABYX5</name>
<keyword evidence="1 5" id="KW-0597">Phosphoprotein</keyword>
<dbReference type="Proteomes" id="UP000265882">
    <property type="component" value="Unassembled WGS sequence"/>
</dbReference>
<feature type="repeat" description="TPR" evidence="6">
    <location>
        <begin position="166"/>
        <end position="199"/>
    </location>
</feature>
<evidence type="ECO:0000256" key="4">
    <source>
        <dbReference type="ARBA" id="ARBA00023163"/>
    </source>
</evidence>
<gene>
    <name evidence="9" type="ORF">C4520_01070</name>
</gene>
<dbReference type="InterPro" id="IPR019734">
    <property type="entry name" value="TPR_rpt"/>
</dbReference>
<dbReference type="AlphaFoldDB" id="A0A3A4P4W5"/>
<evidence type="ECO:0000313" key="10">
    <source>
        <dbReference type="Proteomes" id="UP000265882"/>
    </source>
</evidence>
<evidence type="ECO:0000256" key="5">
    <source>
        <dbReference type="PROSITE-ProRule" id="PRU00169"/>
    </source>
</evidence>
<dbReference type="InterPro" id="IPR011006">
    <property type="entry name" value="CheY-like_superfamily"/>
</dbReference>
<organism evidence="9 10">
    <name type="scientific">Abyssobacteria bacterium (strain SURF_5)</name>
    <dbReference type="NCBI Taxonomy" id="2093360"/>
    <lineage>
        <taxon>Bacteria</taxon>
        <taxon>Pseudomonadati</taxon>
        <taxon>Candidatus Hydrogenedentota</taxon>
        <taxon>Candidatus Abyssobacteria</taxon>
    </lineage>
</organism>
<feature type="domain" description="Response regulatory" evidence="8">
    <location>
        <begin position="5"/>
        <end position="119"/>
    </location>
</feature>
<keyword evidence="4" id="KW-0804">Transcription</keyword>
<sequence length="236" mass="26466">MKKNPILVVDDEKNIRTTLRQALESAGYRVETAVSGEDALAKLAESSFDLLFLDIKLPGIDGLEVLRRLRAEGKRLPVIIITAYGTIESAVDAMKMGAVDYLRKPFAPDQIRDMASTVLSRPELKEHELETYDQLLEYSKMWINELDVGKAAEFLQKAIGADSSRPEAFNLLGIILELKGNLLEAQKRYRAAIALDPTFEPAHHNLSRVTELDYTRKGIDFGPEPHKEDDGKEKKS</sequence>
<dbReference type="Gene3D" id="1.25.40.10">
    <property type="entry name" value="Tetratricopeptide repeat domain"/>
    <property type="match status" value="1"/>
</dbReference>
<accession>A0A3A4P4W5</accession>
<dbReference type="PANTHER" id="PTHR44591:SF3">
    <property type="entry name" value="RESPONSE REGULATORY DOMAIN-CONTAINING PROTEIN"/>
    <property type="match status" value="1"/>
</dbReference>
<dbReference type="SMART" id="SM00448">
    <property type="entry name" value="REC"/>
    <property type="match status" value="1"/>
</dbReference>
<dbReference type="InterPro" id="IPR011990">
    <property type="entry name" value="TPR-like_helical_dom_sf"/>
</dbReference>
<keyword evidence="6" id="KW-0802">TPR repeat</keyword>
<dbReference type="InterPro" id="IPR050595">
    <property type="entry name" value="Bact_response_regulator"/>
</dbReference>
<dbReference type="EMBL" id="QZKU01000012">
    <property type="protein sequence ID" value="RJP26179.1"/>
    <property type="molecule type" value="Genomic_DNA"/>
</dbReference>
<evidence type="ECO:0000313" key="9">
    <source>
        <dbReference type="EMBL" id="RJP26179.1"/>
    </source>
</evidence>
<dbReference type="SUPFAM" id="SSF48452">
    <property type="entry name" value="TPR-like"/>
    <property type="match status" value="1"/>
</dbReference>
<protein>
    <submittedName>
        <fullName evidence="9">Response regulator</fullName>
    </submittedName>
</protein>
<evidence type="ECO:0000256" key="1">
    <source>
        <dbReference type="ARBA" id="ARBA00022553"/>
    </source>
</evidence>